<sequence>MAVFKTLCRYIVFVAFLLTVFDRKHQTTEEFYSGDLSAVLVASNEANKLQILPINNLLAPRSRVASRSGKPIDRAEERARFIRFIHLARNV</sequence>
<keyword evidence="2" id="KW-1185">Reference proteome</keyword>
<organism evidence="1 2">
    <name type="scientific">Paramuricea clavata</name>
    <name type="common">Red gorgonian</name>
    <name type="synonym">Violescent sea-whip</name>
    <dbReference type="NCBI Taxonomy" id="317549"/>
    <lineage>
        <taxon>Eukaryota</taxon>
        <taxon>Metazoa</taxon>
        <taxon>Cnidaria</taxon>
        <taxon>Anthozoa</taxon>
        <taxon>Octocorallia</taxon>
        <taxon>Malacalcyonacea</taxon>
        <taxon>Plexauridae</taxon>
        <taxon>Paramuricea</taxon>
    </lineage>
</organism>
<comment type="caution">
    <text evidence="1">The sequence shown here is derived from an EMBL/GenBank/DDBJ whole genome shotgun (WGS) entry which is preliminary data.</text>
</comment>
<dbReference type="Proteomes" id="UP001152795">
    <property type="component" value="Unassembled WGS sequence"/>
</dbReference>
<reference evidence="1" key="1">
    <citation type="submission" date="2020-04" db="EMBL/GenBank/DDBJ databases">
        <authorList>
            <person name="Alioto T."/>
            <person name="Alioto T."/>
            <person name="Gomez Garrido J."/>
        </authorList>
    </citation>
    <scope>NUCLEOTIDE SEQUENCE</scope>
    <source>
        <strain evidence="1">A484AB</strain>
    </source>
</reference>
<protein>
    <submittedName>
        <fullName evidence="1">Uncharacterized protein</fullName>
    </submittedName>
</protein>
<accession>A0A7D9MB49</accession>
<evidence type="ECO:0000313" key="2">
    <source>
        <dbReference type="Proteomes" id="UP001152795"/>
    </source>
</evidence>
<name>A0A7D9MB49_PARCT</name>
<dbReference type="AlphaFoldDB" id="A0A7D9MB49"/>
<feature type="non-terminal residue" evidence="1">
    <location>
        <position position="91"/>
    </location>
</feature>
<dbReference type="EMBL" id="CACRXK020041938">
    <property type="protein sequence ID" value="CAB4045786.1"/>
    <property type="molecule type" value="Genomic_DNA"/>
</dbReference>
<evidence type="ECO:0000313" key="1">
    <source>
        <dbReference type="EMBL" id="CAB4045786.1"/>
    </source>
</evidence>
<gene>
    <name evidence="1" type="ORF">PACLA_8A011706</name>
</gene>
<proteinExistence type="predicted"/>